<dbReference type="AlphaFoldDB" id="A0A4S2M745"/>
<comment type="caution">
    <text evidence="2">The sequence shown here is derived from an EMBL/GenBank/DDBJ whole genome shotgun (WGS) entry which is preliminary data.</text>
</comment>
<dbReference type="Gene3D" id="3.30.530.20">
    <property type="match status" value="1"/>
</dbReference>
<reference evidence="2 3" key="1">
    <citation type="journal article" date="2019" name="BMC Genomics">
        <title>New insights from Opisthorchis felineus genome: update on genomics of the epidemiologically important liver flukes.</title>
        <authorList>
            <person name="Ershov N.I."/>
            <person name="Mordvinov V.A."/>
            <person name="Prokhortchouk E.B."/>
            <person name="Pakharukova M.Y."/>
            <person name="Gunbin K.V."/>
            <person name="Ustyantsev K."/>
            <person name="Genaev M.A."/>
            <person name="Blinov A.G."/>
            <person name="Mazur A."/>
            <person name="Boulygina E."/>
            <person name="Tsygankova S."/>
            <person name="Khrameeva E."/>
            <person name="Chekanov N."/>
            <person name="Fan G."/>
            <person name="Xiao A."/>
            <person name="Zhang H."/>
            <person name="Xu X."/>
            <person name="Yang H."/>
            <person name="Solovyev V."/>
            <person name="Lee S.M."/>
            <person name="Liu X."/>
            <person name="Afonnikov D.A."/>
            <person name="Skryabin K.G."/>
        </authorList>
    </citation>
    <scope>NUCLEOTIDE SEQUENCE [LARGE SCALE GENOMIC DNA]</scope>
    <source>
        <strain evidence="2">AK-0245</strain>
        <tissue evidence="2">Whole organism</tissue>
    </source>
</reference>
<name>A0A4S2M745_OPIFE</name>
<feature type="compositionally biased region" description="Polar residues" evidence="1">
    <location>
        <begin position="27"/>
        <end position="36"/>
    </location>
</feature>
<evidence type="ECO:0000313" key="2">
    <source>
        <dbReference type="EMBL" id="TGZ70389.1"/>
    </source>
</evidence>
<keyword evidence="3" id="KW-1185">Reference proteome</keyword>
<evidence type="ECO:0000256" key="1">
    <source>
        <dbReference type="SAM" id="MobiDB-lite"/>
    </source>
</evidence>
<accession>A0A4S2M745</accession>
<dbReference type="OrthoDB" id="6311203at2759"/>
<feature type="compositionally biased region" description="Basic and acidic residues" evidence="1">
    <location>
        <begin position="12"/>
        <end position="26"/>
    </location>
</feature>
<dbReference type="STRING" id="147828.A0A4S2M745"/>
<feature type="region of interest" description="Disordered" evidence="1">
    <location>
        <begin position="202"/>
        <end position="247"/>
    </location>
</feature>
<protein>
    <recommendedName>
        <fullName evidence="4">START domain-containing protein</fullName>
    </recommendedName>
</protein>
<dbReference type="EMBL" id="SJOL01005412">
    <property type="protein sequence ID" value="TGZ70389.1"/>
    <property type="molecule type" value="Genomic_DNA"/>
</dbReference>
<dbReference type="Proteomes" id="UP000308267">
    <property type="component" value="Unassembled WGS sequence"/>
</dbReference>
<sequence length="247" mass="27976">MDGNFNSSVAVEGKKYKPQRNTDYDRTNQNPSAMIVNGQSGYSAAAALCKLYKRKHEERDYPLNSALKMSPRMVTKRLQINCQARLTDQQPPDQLPNTLLFSHQWSGSKRMVVIGGFFSRAVQPISALILESIPQEPNRCKLVWIMSFDLKLLLPQVVFDKVMNAELRNLVCSVQQHAKSLHGRDPTAHTFDSLPVPSVVEPRRKRRRPKRIASAHLTITREETSPDPSTNDELSSQDGRSRLLPQD</sequence>
<dbReference type="InterPro" id="IPR023393">
    <property type="entry name" value="START-like_dom_sf"/>
</dbReference>
<feature type="compositionally biased region" description="Polar residues" evidence="1">
    <location>
        <begin position="226"/>
        <end position="238"/>
    </location>
</feature>
<evidence type="ECO:0008006" key="4">
    <source>
        <dbReference type="Google" id="ProtNLM"/>
    </source>
</evidence>
<dbReference type="SUPFAM" id="SSF55961">
    <property type="entry name" value="Bet v1-like"/>
    <property type="match status" value="1"/>
</dbReference>
<evidence type="ECO:0000313" key="3">
    <source>
        <dbReference type="Proteomes" id="UP000308267"/>
    </source>
</evidence>
<feature type="region of interest" description="Disordered" evidence="1">
    <location>
        <begin position="1"/>
        <end position="36"/>
    </location>
</feature>
<organism evidence="2 3">
    <name type="scientific">Opisthorchis felineus</name>
    <dbReference type="NCBI Taxonomy" id="147828"/>
    <lineage>
        <taxon>Eukaryota</taxon>
        <taxon>Metazoa</taxon>
        <taxon>Spiralia</taxon>
        <taxon>Lophotrochozoa</taxon>
        <taxon>Platyhelminthes</taxon>
        <taxon>Trematoda</taxon>
        <taxon>Digenea</taxon>
        <taxon>Opisthorchiida</taxon>
        <taxon>Opisthorchiata</taxon>
        <taxon>Opisthorchiidae</taxon>
        <taxon>Opisthorchis</taxon>
    </lineage>
</organism>
<gene>
    <name evidence="2" type="ORF">CRM22_003225</name>
</gene>
<proteinExistence type="predicted"/>
<feature type="compositionally biased region" description="Basic residues" evidence="1">
    <location>
        <begin position="203"/>
        <end position="213"/>
    </location>
</feature>